<accession>A0A1M5GI83</accession>
<keyword evidence="2" id="KW-1185">Reference proteome</keyword>
<reference evidence="1 2" key="1">
    <citation type="submission" date="2016-11" db="EMBL/GenBank/DDBJ databases">
        <authorList>
            <person name="Jaros S."/>
            <person name="Januszkiewicz K."/>
            <person name="Wedrychowicz H."/>
        </authorList>
    </citation>
    <scope>NUCLEOTIDE SEQUENCE [LARGE SCALE GENOMIC DNA]</scope>
    <source>
        <strain evidence="1 2">DSM 26897</strain>
    </source>
</reference>
<dbReference type="Proteomes" id="UP000184368">
    <property type="component" value="Unassembled WGS sequence"/>
</dbReference>
<name>A0A1M5GI83_9BACT</name>
<dbReference type="AlphaFoldDB" id="A0A1M5GI83"/>
<protein>
    <recommendedName>
        <fullName evidence="3">DUF4269 domain-containing protein</fullName>
    </recommendedName>
</protein>
<gene>
    <name evidence="1" type="ORF">SAMN05444008_11690</name>
</gene>
<dbReference type="EMBL" id="FQUO01000016">
    <property type="protein sequence ID" value="SHG03418.1"/>
    <property type="molecule type" value="Genomic_DNA"/>
</dbReference>
<evidence type="ECO:0000313" key="2">
    <source>
        <dbReference type="Proteomes" id="UP000184368"/>
    </source>
</evidence>
<sequence>MLASLLHFTGMIPIDFTHIDYLRSGNLRQQEAYTALSTIGIMDLLGSYMPLLAGTIPLGIDVPGSDSDILCYRTDGDGFATTLRQHFGHYKGFAIDHVQTMQGLATTACFIAHGFTIEVFGQAVPSQEQLGYRHMLVEHRLLEEHGPVFRQQIINLKISGLKTEPAFAQVLGLSGDPYQALLELE</sequence>
<organism evidence="1 2">
    <name type="scientific">Cnuella takakiae</name>
    <dbReference type="NCBI Taxonomy" id="1302690"/>
    <lineage>
        <taxon>Bacteria</taxon>
        <taxon>Pseudomonadati</taxon>
        <taxon>Bacteroidota</taxon>
        <taxon>Chitinophagia</taxon>
        <taxon>Chitinophagales</taxon>
        <taxon>Chitinophagaceae</taxon>
        <taxon>Cnuella</taxon>
    </lineage>
</organism>
<evidence type="ECO:0008006" key="3">
    <source>
        <dbReference type="Google" id="ProtNLM"/>
    </source>
</evidence>
<dbReference type="InterPro" id="IPR025365">
    <property type="entry name" value="DUF4269"/>
</dbReference>
<proteinExistence type="predicted"/>
<evidence type="ECO:0000313" key="1">
    <source>
        <dbReference type="EMBL" id="SHG03418.1"/>
    </source>
</evidence>
<dbReference type="Pfam" id="PF14091">
    <property type="entry name" value="DUF4269"/>
    <property type="match status" value="1"/>
</dbReference>